<reference evidence="1 2" key="1">
    <citation type="submission" date="2022-04" db="EMBL/GenBank/DDBJ databases">
        <title>Positive selection, recombination, and allopatry shape intraspecific diversity of widespread and dominant cyanobacteria.</title>
        <authorList>
            <person name="Wei J."/>
            <person name="Shu W."/>
            <person name="Hu C."/>
        </authorList>
    </citation>
    <scope>NUCLEOTIDE SEQUENCE [LARGE SCALE GENOMIC DNA]</scope>
    <source>
        <strain evidence="1 2">GB2-A4</strain>
    </source>
</reference>
<evidence type="ECO:0000313" key="1">
    <source>
        <dbReference type="EMBL" id="MEP0821041.1"/>
    </source>
</evidence>
<name>A0ABV0JGY7_9CYAN</name>
<proteinExistence type="predicted"/>
<gene>
    <name evidence="1" type="ORF">NC998_28750</name>
</gene>
<accession>A0ABV0JGY7</accession>
<evidence type="ECO:0000313" key="2">
    <source>
        <dbReference type="Proteomes" id="UP001464891"/>
    </source>
</evidence>
<dbReference type="EMBL" id="JAMPKM010000061">
    <property type="protein sequence ID" value="MEP0821041.1"/>
    <property type="molecule type" value="Genomic_DNA"/>
</dbReference>
<sequence>MSNEFSWSMERKELLFRAELIHRAIPEGRAAQVAKLLAADTPDELLTAEEQQLVDEVCRLWLKRRSQGRLIGLSSVL</sequence>
<organism evidence="1 2">
    <name type="scientific">Trichocoleus desertorum GB2-A4</name>
    <dbReference type="NCBI Taxonomy" id="2933944"/>
    <lineage>
        <taxon>Bacteria</taxon>
        <taxon>Bacillati</taxon>
        <taxon>Cyanobacteriota</taxon>
        <taxon>Cyanophyceae</taxon>
        <taxon>Leptolyngbyales</taxon>
        <taxon>Trichocoleusaceae</taxon>
        <taxon>Trichocoleus</taxon>
    </lineage>
</organism>
<keyword evidence="2" id="KW-1185">Reference proteome</keyword>
<comment type="caution">
    <text evidence="1">The sequence shown here is derived from an EMBL/GenBank/DDBJ whole genome shotgun (WGS) entry which is preliminary data.</text>
</comment>
<dbReference type="RefSeq" id="WP_199295907.1">
    <property type="nucleotide sequence ID" value="NZ_JAMPKM010000061.1"/>
</dbReference>
<dbReference type="Proteomes" id="UP001464891">
    <property type="component" value="Unassembled WGS sequence"/>
</dbReference>
<protein>
    <submittedName>
        <fullName evidence="1">Uncharacterized protein</fullName>
    </submittedName>
</protein>